<dbReference type="GO" id="GO:0008081">
    <property type="term" value="F:phosphoric diester hydrolase activity"/>
    <property type="evidence" value="ECO:0007669"/>
    <property type="project" value="InterPro"/>
</dbReference>
<name>A0A9P7N4R4_9HYPO</name>
<accession>A0A9P7N4R4</accession>
<dbReference type="SMART" id="SM00148">
    <property type="entry name" value="PLCXc"/>
    <property type="match status" value="1"/>
</dbReference>
<protein>
    <recommendedName>
        <fullName evidence="2">Phosphatidylinositol-specific phospholipase C X domain-containing protein</fullName>
    </recommendedName>
</protein>
<dbReference type="SUPFAM" id="SSF51695">
    <property type="entry name" value="PLC-like phosphodiesterases"/>
    <property type="match status" value="1"/>
</dbReference>
<dbReference type="InterPro" id="IPR051057">
    <property type="entry name" value="PI-PLC_domain"/>
</dbReference>
<feature type="region of interest" description="Disordered" evidence="1">
    <location>
        <begin position="1"/>
        <end position="45"/>
    </location>
</feature>
<gene>
    <name evidence="3" type="ORF">E4U43_004035</name>
</gene>
<feature type="compositionally biased region" description="Basic residues" evidence="1">
    <location>
        <begin position="10"/>
        <end position="31"/>
    </location>
</feature>
<dbReference type="Proteomes" id="UP000748025">
    <property type="component" value="Unassembled WGS sequence"/>
</dbReference>
<sequence>MGAMSFAHTLRPHRQQHHHHHRLHHQHHQHHQHDDRHDDCHDHQFLGPRPTLPPTLLGVLTMLVGTGTMALVYALLSLAPCLVSGVCYKGYESDYSFDANTAHNPSWMGSMPDDVNITSLSIPGTHDTMTYNINKFHLQCQNWDLTAQLNAGLRYVDIRARLQNNELHVFHGREPTGYSYKDVLLGLFAFLDANPSEAIIMRLKREGGPLGRGNKRTFQEAFNYARLHDPATRPGAAKHLFLYNDTSLPIPTLGQLRSKVFILQNWKAEDSDTAAAAAAAAPKHGPDKQVDHVSYGLEWDGPQMVLEDKWIIPSPSHLDQKWDAIRSALEKANAAPLDNKYLYLSHISASVGVLPIEAAAGTKNDIYPLGMNDRTGAWAEEHLRAGVRMGVVMFDFPGQRAIDAVLEWNHHLGKR</sequence>
<dbReference type="PROSITE" id="PS50007">
    <property type="entry name" value="PIPLC_X_DOMAIN"/>
    <property type="match status" value="1"/>
</dbReference>
<dbReference type="Pfam" id="PF00388">
    <property type="entry name" value="PI-PLC-X"/>
    <property type="match status" value="1"/>
</dbReference>
<proteinExistence type="predicted"/>
<evidence type="ECO:0000259" key="2">
    <source>
        <dbReference type="SMART" id="SM00148"/>
    </source>
</evidence>
<evidence type="ECO:0000256" key="1">
    <source>
        <dbReference type="SAM" id="MobiDB-lite"/>
    </source>
</evidence>
<dbReference type="OrthoDB" id="1046782at2759"/>
<dbReference type="InterPro" id="IPR017946">
    <property type="entry name" value="PLC-like_Pdiesterase_TIM-brl"/>
</dbReference>
<comment type="caution">
    <text evidence="3">The sequence shown here is derived from an EMBL/GenBank/DDBJ whole genome shotgun (WGS) entry which is preliminary data.</text>
</comment>
<dbReference type="EMBL" id="SRPW01002641">
    <property type="protein sequence ID" value="KAG5991424.1"/>
    <property type="molecule type" value="Genomic_DNA"/>
</dbReference>
<feature type="compositionally biased region" description="Basic and acidic residues" evidence="1">
    <location>
        <begin position="32"/>
        <end position="44"/>
    </location>
</feature>
<keyword evidence="4" id="KW-1185">Reference proteome</keyword>
<dbReference type="InterPro" id="IPR000909">
    <property type="entry name" value="PLipase_C_PInositol-sp_X_dom"/>
</dbReference>
<dbReference type="PANTHER" id="PTHR13593:SF113">
    <property type="entry name" value="SI:DKEY-266F7.9"/>
    <property type="match status" value="1"/>
</dbReference>
<dbReference type="CDD" id="cd08586">
    <property type="entry name" value="PI-PLCc_BcPLC_like"/>
    <property type="match status" value="1"/>
</dbReference>
<dbReference type="AlphaFoldDB" id="A0A9P7N4R4"/>
<evidence type="ECO:0000313" key="3">
    <source>
        <dbReference type="EMBL" id="KAG5991424.1"/>
    </source>
</evidence>
<dbReference type="Gene3D" id="3.20.20.190">
    <property type="entry name" value="Phosphatidylinositol (PI) phosphodiesterase"/>
    <property type="match status" value="1"/>
</dbReference>
<evidence type="ECO:0000313" key="4">
    <source>
        <dbReference type="Proteomes" id="UP000748025"/>
    </source>
</evidence>
<dbReference type="GO" id="GO:0006629">
    <property type="term" value="P:lipid metabolic process"/>
    <property type="evidence" value="ECO:0007669"/>
    <property type="project" value="InterPro"/>
</dbReference>
<organism evidence="3 4">
    <name type="scientific">Claviceps pusilla</name>
    <dbReference type="NCBI Taxonomy" id="123648"/>
    <lineage>
        <taxon>Eukaryota</taxon>
        <taxon>Fungi</taxon>
        <taxon>Dikarya</taxon>
        <taxon>Ascomycota</taxon>
        <taxon>Pezizomycotina</taxon>
        <taxon>Sordariomycetes</taxon>
        <taxon>Hypocreomycetidae</taxon>
        <taxon>Hypocreales</taxon>
        <taxon>Clavicipitaceae</taxon>
        <taxon>Claviceps</taxon>
    </lineage>
</organism>
<feature type="domain" description="Phosphatidylinositol-specific phospholipase C X" evidence="2">
    <location>
        <begin position="113"/>
        <end position="265"/>
    </location>
</feature>
<dbReference type="PANTHER" id="PTHR13593">
    <property type="match status" value="1"/>
</dbReference>
<reference evidence="3" key="1">
    <citation type="journal article" date="2020" name="bioRxiv">
        <title>Whole genome comparisons of ergot fungi reveals the divergence and evolution of species within the genus Claviceps are the result of varying mechanisms driving genome evolution and host range expansion.</title>
        <authorList>
            <person name="Wyka S.A."/>
            <person name="Mondo S.J."/>
            <person name="Liu M."/>
            <person name="Dettman J."/>
            <person name="Nalam V."/>
            <person name="Broders K.D."/>
        </authorList>
    </citation>
    <scope>NUCLEOTIDE SEQUENCE</scope>
    <source>
        <strain evidence="3">CCC 602</strain>
    </source>
</reference>